<evidence type="ECO:0000313" key="2">
    <source>
        <dbReference type="Proteomes" id="UP000625711"/>
    </source>
</evidence>
<dbReference type="EMBL" id="JAACXV010014227">
    <property type="protein sequence ID" value="KAF7269416.1"/>
    <property type="molecule type" value="Genomic_DNA"/>
</dbReference>
<proteinExistence type="predicted"/>
<keyword evidence="2" id="KW-1185">Reference proteome</keyword>
<accession>A0A834M634</accession>
<organism evidence="1 2">
    <name type="scientific">Rhynchophorus ferrugineus</name>
    <name type="common">Red palm weevil</name>
    <name type="synonym">Curculio ferrugineus</name>
    <dbReference type="NCBI Taxonomy" id="354439"/>
    <lineage>
        <taxon>Eukaryota</taxon>
        <taxon>Metazoa</taxon>
        <taxon>Ecdysozoa</taxon>
        <taxon>Arthropoda</taxon>
        <taxon>Hexapoda</taxon>
        <taxon>Insecta</taxon>
        <taxon>Pterygota</taxon>
        <taxon>Neoptera</taxon>
        <taxon>Endopterygota</taxon>
        <taxon>Coleoptera</taxon>
        <taxon>Polyphaga</taxon>
        <taxon>Cucujiformia</taxon>
        <taxon>Curculionidae</taxon>
        <taxon>Dryophthorinae</taxon>
        <taxon>Rhynchophorus</taxon>
    </lineage>
</organism>
<dbReference type="AlphaFoldDB" id="A0A834M634"/>
<reference evidence="1" key="1">
    <citation type="submission" date="2020-08" db="EMBL/GenBank/DDBJ databases">
        <title>Genome sequencing and assembly of the red palm weevil Rhynchophorus ferrugineus.</title>
        <authorList>
            <person name="Dias G.B."/>
            <person name="Bergman C.M."/>
            <person name="Manee M."/>
        </authorList>
    </citation>
    <scope>NUCLEOTIDE SEQUENCE</scope>
    <source>
        <strain evidence="1">AA-2017</strain>
        <tissue evidence="1">Whole larva</tissue>
    </source>
</reference>
<comment type="caution">
    <text evidence="1">The sequence shown here is derived from an EMBL/GenBank/DDBJ whole genome shotgun (WGS) entry which is preliminary data.</text>
</comment>
<protein>
    <submittedName>
        <fullName evidence="1">Uncharacterized protein</fullName>
    </submittedName>
</protein>
<gene>
    <name evidence="1" type="ORF">GWI33_017566</name>
</gene>
<dbReference type="Proteomes" id="UP000625711">
    <property type="component" value="Unassembled WGS sequence"/>
</dbReference>
<name>A0A834M634_RHYFE</name>
<sequence>MLRRITFPWSEERGARGSRLSTGECRCRHGLRHGVKAAGIFANERKKRSLRKVHCTMAEERCKMQLRYAKWNRTPVKLAGSA</sequence>
<evidence type="ECO:0000313" key="1">
    <source>
        <dbReference type="EMBL" id="KAF7269416.1"/>
    </source>
</evidence>